<reference evidence="1 2" key="1">
    <citation type="journal article" date="2017" name="Plant Biotechnol. J.">
        <title>A comprehensive draft genome sequence for lupin (Lupinus angustifolius), an emerging health food: insights into plant-microbe interactions and legume evolution.</title>
        <authorList>
            <person name="Hane J.K."/>
            <person name="Ming Y."/>
            <person name="Kamphuis L.G."/>
            <person name="Nelson M.N."/>
            <person name="Garg G."/>
            <person name="Atkins C.A."/>
            <person name="Bayer P.E."/>
            <person name="Bravo A."/>
            <person name="Bringans S."/>
            <person name="Cannon S."/>
            <person name="Edwards D."/>
            <person name="Foley R."/>
            <person name="Gao L.L."/>
            <person name="Harrison M.J."/>
            <person name="Huang W."/>
            <person name="Hurgobin B."/>
            <person name="Li S."/>
            <person name="Liu C.W."/>
            <person name="McGrath A."/>
            <person name="Morahan G."/>
            <person name="Murray J."/>
            <person name="Weller J."/>
            <person name="Jian J."/>
            <person name="Singh K.B."/>
        </authorList>
    </citation>
    <scope>NUCLEOTIDE SEQUENCE [LARGE SCALE GENOMIC DNA]</scope>
    <source>
        <strain evidence="2">cv. Tanjil</strain>
        <tissue evidence="1">Whole plant</tissue>
    </source>
</reference>
<organism evidence="1 2">
    <name type="scientific">Lupinus angustifolius</name>
    <name type="common">Narrow-leaved blue lupine</name>
    <dbReference type="NCBI Taxonomy" id="3871"/>
    <lineage>
        <taxon>Eukaryota</taxon>
        <taxon>Viridiplantae</taxon>
        <taxon>Streptophyta</taxon>
        <taxon>Embryophyta</taxon>
        <taxon>Tracheophyta</taxon>
        <taxon>Spermatophyta</taxon>
        <taxon>Magnoliopsida</taxon>
        <taxon>eudicotyledons</taxon>
        <taxon>Gunneridae</taxon>
        <taxon>Pentapetalae</taxon>
        <taxon>rosids</taxon>
        <taxon>fabids</taxon>
        <taxon>Fabales</taxon>
        <taxon>Fabaceae</taxon>
        <taxon>Papilionoideae</taxon>
        <taxon>50 kb inversion clade</taxon>
        <taxon>genistoids sensu lato</taxon>
        <taxon>core genistoids</taxon>
        <taxon>Genisteae</taxon>
        <taxon>Lupinus</taxon>
    </lineage>
</organism>
<dbReference type="Proteomes" id="UP000188354">
    <property type="component" value="Chromosome LG08"/>
</dbReference>
<dbReference type="Gramene" id="OIW06248">
    <property type="protein sequence ID" value="OIW06248"/>
    <property type="gene ID" value="TanjilG_23305"/>
</dbReference>
<sequence>MRRVLKITTPQNVTLSGYIFGKIMQNVTPSWGKTSDINYGMTSWYQTNEDSANLNFQSFTKFKK</sequence>
<gene>
    <name evidence="1" type="ORF">TanjilG_23305</name>
</gene>
<dbReference type="EMBL" id="CM007368">
    <property type="protein sequence ID" value="OIW06248.1"/>
    <property type="molecule type" value="Genomic_DNA"/>
</dbReference>
<evidence type="ECO:0000313" key="1">
    <source>
        <dbReference type="EMBL" id="OIW06248.1"/>
    </source>
</evidence>
<evidence type="ECO:0000313" key="2">
    <source>
        <dbReference type="Proteomes" id="UP000188354"/>
    </source>
</evidence>
<accession>A0A1J7H062</accession>
<dbReference type="AlphaFoldDB" id="A0A1J7H062"/>
<protein>
    <submittedName>
        <fullName evidence="1">Uncharacterized protein</fullName>
    </submittedName>
</protein>
<proteinExistence type="predicted"/>
<keyword evidence="2" id="KW-1185">Reference proteome</keyword>
<name>A0A1J7H062_LUPAN</name>